<dbReference type="CDD" id="cd06445">
    <property type="entry name" value="ATase"/>
    <property type="match status" value="1"/>
</dbReference>
<dbReference type="EMBL" id="FOEN01000001">
    <property type="protein sequence ID" value="SEP61911.1"/>
    <property type="molecule type" value="Genomic_DNA"/>
</dbReference>
<comment type="subcellular location">
    <subcellularLocation>
        <location evidence="9">Cytoplasm</location>
    </subcellularLocation>
</comment>
<reference evidence="12 13" key="1">
    <citation type="submission" date="2016-10" db="EMBL/GenBank/DDBJ databases">
        <authorList>
            <person name="de Groot N.N."/>
        </authorList>
    </citation>
    <scope>NUCLEOTIDE SEQUENCE [LARGE SCALE GENOMIC DNA]</scope>
    <source>
        <strain evidence="12 13">DSM 15695</strain>
    </source>
</reference>
<feature type="domain" description="Methylated-DNA-[protein]-cysteine S-methyltransferase DNA binding" evidence="10">
    <location>
        <begin position="81"/>
        <end position="164"/>
    </location>
</feature>
<evidence type="ECO:0000256" key="3">
    <source>
        <dbReference type="ARBA" id="ARBA00022490"/>
    </source>
</evidence>
<evidence type="ECO:0000256" key="6">
    <source>
        <dbReference type="ARBA" id="ARBA00022763"/>
    </source>
</evidence>
<dbReference type="FunFam" id="1.10.10.10:FF:000214">
    <property type="entry name" value="Methylated-DNA--protein-cysteine methyltransferase"/>
    <property type="match status" value="1"/>
</dbReference>
<dbReference type="AlphaFoldDB" id="A0A1H8ZC25"/>
<evidence type="ECO:0000256" key="5">
    <source>
        <dbReference type="ARBA" id="ARBA00022679"/>
    </source>
</evidence>
<evidence type="ECO:0000313" key="12">
    <source>
        <dbReference type="EMBL" id="SEP61911.1"/>
    </source>
</evidence>
<evidence type="ECO:0000256" key="2">
    <source>
        <dbReference type="ARBA" id="ARBA00008711"/>
    </source>
</evidence>
<comment type="miscellaneous">
    <text evidence="9">This enzyme catalyzes only one turnover and therefore is not strictly catalytic. According to one definition, an enzyme is a biocatalyst that acts repeatedly and over many reaction cycles.</text>
</comment>
<dbReference type="OrthoDB" id="9802228at2"/>
<evidence type="ECO:0000259" key="11">
    <source>
        <dbReference type="Pfam" id="PF02870"/>
    </source>
</evidence>
<keyword evidence="6 9" id="KW-0227">DNA damage</keyword>
<keyword evidence="3 9" id="KW-0963">Cytoplasm</keyword>
<keyword evidence="5 9" id="KW-0808">Transferase</keyword>
<dbReference type="NCBIfam" id="TIGR00589">
    <property type="entry name" value="ogt"/>
    <property type="match status" value="1"/>
</dbReference>
<dbReference type="Gene3D" id="3.30.160.70">
    <property type="entry name" value="Methylated DNA-protein cysteine methyltransferase domain"/>
    <property type="match status" value="1"/>
</dbReference>
<dbReference type="PANTHER" id="PTHR10815:SF5">
    <property type="entry name" value="METHYLATED-DNA--PROTEIN-CYSTEINE METHYLTRANSFERASE"/>
    <property type="match status" value="1"/>
</dbReference>
<protein>
    <recommendedName>
        <fullName evidence="9">Methylated-DNA--protein-cysteine methyltransferase</fullName>
        <ecNumber evidence="9">2.1.1.63</ecNumber>
    </recommendedName>
    <alternativeName>
        <fullName evidence="9">6-O-methylguanine-DNA methyltransferase</fullName>
        <shortName evidence="9">MGMT</shortName>
    </alternativeName>
    <alternativeName>
        <fullName evidence="9">O-6-methylguanine-DNA-alkyltransferase</fullName>
    </alternativeName>
</protein>
<dbReference type="Pfam" id="PF01035">
    <property type="entry name" value="DNA_binding_1"/>
    <property type="match status" value="1"/>
</dbReference>
<evidence type="ECO:0000256" key="4">
    <source>
        <dbReference type="ARBA" id="ARBA00022603"/>
    </source>
</evidence>
<dbReference type="RefSeq" id="WP_092569885.1">
    <property type="nucleotide sequence ID" value="NZ_CALUDV010000002.1"/>
</dbReference>
<dbReference type="InterPro" id="IPR036388">
    <property type="entry name" value="WH-like_DNA-bd_sf"/>
</dbReference>
<comment type="similarity">
    <text evidence="2 9">Belongs to the MGMT family.</text>
</comment>
<comment type="function">
    <text evidence="9">Involved in the cellular defense against the biological effects of O6-methylguanine (O6-MeG) and O4-methylthymine (O4-MeT) in DNA. Repairs the methylated nucleobase in DNA by stoichiometrically transferring the methyl group to a cysteine residue in the enzyme. This is a suicide reaction: the enzyme is irreversibly inactivated.</text>
</comment>
<evidence type="ECO:0000256" key="9">
    <source>
        <dbReference type="HAMAP-Rule" id="MF_00772"/>
    </source>
</evidence>
<dbReference type="GO" id="GO:0006307">
    <property type="term" value="P:DNA alkylation repair"/>
    <property type="evidence" value="ECO:0007669"/>
    <property type="project" value="UniProtKB-UniRule"/>
</dbReference>
<evidence type="ECO:0000256" key="7">
    <source>
        <dbReference type="ARBA" id="ARBA00023204"/>
    </source>
</evidence>
<organism evidence="12 13">
    <name type="scientific">Ignavigranum ruoffiae</name>
    <dbReference type="NCBI Taxonomy" id="89093"/>
    <lineage>
        <taxon>Bacteria</taxon>
        <taxon>Bacillati</taxon>
        <taxon>Bacillota</taxon>
        <taxon>Bacilli</taxon>
        <taxon>Lactobacillales</taxon>
        <taxon>Aerococcaceae</taxon>
        <taxon>Ignavigranum</taxon>
    </lineage>
</organism>
<keyword evidence="13" id="KW-1185">Reference proteome</keyword>
<dbReference type="GO" id="GO:0032259">
    <property type="term" value="P:methylation"/>
    <property type="evidence" value="ECO:0007669"/>
    <property type="project" value="UniProtKB-KW"/>
</dbReference>
<dbReference type="InterPro" id="IPR014048">
    <property type="entry name" value="MethylDNA_cys_MeTrfase_DNA-bd"/>
</dbReference>
<feature type="domain" description="Methylguanine DNA methyltransferase ribonuclease-like" evidence="11">
    <location>
        <begin position="5"/>
        <end position="72"/>
    </location>
</feature>
<dbReference type="Proteomes" id="UP000198833">
    <property type="component" value="Unassembled WGS sequence"/>
</dbReference>
<dbReference type="InterPro" id="IPR001497">
    <property type="entry name" value="MethylDNA_cys_MeTrfase_AS"/>
</dbReference>
<dbReference type="HAMAP" id="MF_00772">
    <property type="entry name" value="OGT"/>
    <property type="match status" value="1"/>
</dbReference>
<dbReference type="STRING" id="89093.SAMN04488558_101210"/>
<dbReference type="InterPro" id="IPR036217">
    <property type="entry name" value="MethylDNA_cys_MeTrfase_DNAb"/>
</dbReference>
<dbReference type="GO" id="GO:0005737">
    <property type="term" value="C:cytoplasm"/>
    <property type="evidence" value="ECO:0007669"/>
    <property type="project" value="UniProtKB-SubCell"/>
</dbReference>
<dbReference type="SUPFAM" id="SSF53155">
    <property type="entry name" value="Methylated DNA-protein cysteine methyltransferase domain"/>
    <property type="match status" value="1"/>
</dbReference>
<sequence length="167" mass="18649">MLSKSYQTSPLGDLLIIADKQAIKGLWFVGQKYYAKGYNLEEIPEQVTPIIQLAINYLTEYFNGDLPKLALPPVKPEATPYQLRVLHLLQQIPYGQTITYQQIADQLNQDFPYKTTSARAVGGAVGHNPISILIPCHRVIGSQQQLTGYAGGLDRKQALLTLERKSH</sequence>
<evidence type="ECO:0000313" key="13">
    <source>
        <dbReference type="Proteomes" id="UP000198833"/>
    </source>
</evidence>
<dbReference type="InterPro" id="IPR008332">
    <property type="entry name" value="MethylG_MeTrfase_N"/>
</dbReference>
<dbReference type="InterPro" id="IPR023546">
    <property type="entry name" value="MGMT"/>
</dbReference>
<accession>A0A1H8ZC25</accession>
<dbReference type="Gene3D" id="1.10.10.10">
    <property type="entry name" value="Winged helix-like DNA-binding domain superfamily/Winged helix DNA-binding domain"/>
    <property type="match status" value="1"/>
</dbReference>
<evidence type="ECO:0000259" key="10">
    <source>
        <dbReference type="Pfam" id="PF01035"/>
    </source>
</evidence>
<dbReference type="PROSITE" id="PS00374">
    <property type="entry name" value="MGMT"/>
    <property type="match status" value="1"/>
</dbReference>
<evidence type="ECO:0000256" key="8">
    <source>
        <dbReference type="ARBA" id="ARBA00049348"/>
    </source>
</evidence>
<evidence type="ECO:0000256" key="1">
    <source>
        <dbReference type="ARBA" id="ARBA00001286"/>
    </source>
</evidence>
<gene>
    <name evidence="12" type="ORF">SAMN04488558_101210</name>
</gene>
<dbReference type="Pfam" id="PF02870">
    <property type="entry name" value="Methyltransf_1N"/>
    <property type="match status" value="1"/>
</dbReference>
<comment type="catalytic activity">
    <reaction evidence="8 9">
        <text>a 6-O-methyl-2'-deoxyguanosine in DNA + L-cysteinyl-[protein] = S-methyl-L-cysteinyl-[protein] + a 2'-deoxyguanosine in DNA</text>
        <dbReference type="Rhea" id="RHEA:24000"/>
        <dbReference type="Rhea" id="RHEA-COMP:10131"/>
        <dbReference type="Rhea" id="RHEA-COMP:10132"/>
        <dbReference type="Rhea" id="RHEA-COMP:11367"/>
        <dbReference type="Rhea" id="RHEA-COMP:11368"/>
        <dbReference type="ChEBI" id="CHEBI:29950"/>
        <dbReference type="ChEBI" id="CHEBI:82612"/>
        <dbReference type="ChEBI" id="CHEBI:85445"/>
        <dbReference type="ChEBI" id="CHEBI:85448"/>
        <dbReference type="EC" id="2.1.1.63"/>
    </reaction>
</comment>
<proteinExistence type="inferred from homology"/>
<keyword evidence="7 9" id="KW-0234">DNA repair</keyword>
<dbReference type="GO" id="GO:0003908">
    <property type="term" value="F:methylated-DNA-[protein]-cysteine S-methyltransferase activity"/>
    <property type="evidence" value="ECO:0007669"/>
    <property type="project" value="UniProtKB-UniRule"/>
</dbReference>
<feature type="active site" description="Nucleophile; methyl group acceptor" evidence="9">
    <location>
        <position position="136"/>
    </location>
</feature>
<name>A0A1H8ZC25_9LACT</name>
<dbReference type="PANTHER" id="PTHR10815">
    <property type="entry name" value="METHYLATED-DNA--PROTEIN-CYSTEINE METHYLTRANSFERASE"/>
    <property type="match status" value="1"/>
</dbReference>
<keyword evidence="4 9" id="KW-0489">Methyltransferase</keyword>
<dbReference type="InterPro" id="IPR036631">
    <property type="entry name" value="MGMT_N_sf"/>
</dbReference>
<dbReference type="EC" id="2.1.1.63" evidence="9"/>
<dbReference type="SUPFAM" id="SSF46767">
    <property type="entry name" value="Methylated DNA-protein cysteine methyltransferase, C-terminal domain"/>
    <property type="match status" value="1"/>
</dbReference>
<comment type="catalytic activity">
    <reaction evidence="1 9">
        <text>a 4-O-methyl-thymidine in DNA + L-cysteinyl-[protein] = a thymidine in DNA + S-methyl-L-cysteinyl-[protein]</text>
        <dbReference type="Rhea" id="RHEA:53428"/>
        <dbReference type="Rhea" id="RHEA-COMP:10131"/>
        <dbReference type="Rhea" id="RHEA-COMP:10132"/>
        <dbReference type="Rhea" id="RHEA-COMP:13555"/>
        <dbReference type="Rhea" id="RHEA-COMP:13556"/>
        <dbReference type="ChEBI" id="CHEBI:29950"/>
        <dbReference type="ChEBI" id="CHEBI:82612"/>
        <dbReference type="ChEBI" id="CHEBI:137386"/>
        <dbReference type="ChEBI" id="CHEBI:137387"/>
        <dbReference type="EC" id="2.1.1.63"/>
    </reaction>
</comment>